<feature type="transmembrane region" description="Helical" evidence="1">
    <location>
        <begin position="19"/>
        <end position="40"/>
    </location>
</feature>
<evidence type="ECO:0000313" key="2">
    <source>
        <dbReference type="EMBL" id="TGN63005.1"/>
    </source>
</evidence>
<name>A0A4Z1CBZ5_9ACTN</name>
<feature type="transmembrane region" description="Helical" evidence="1">
    <location>
        <begin position="46"/>
        <end position="66"/>
    </location>
</feature>
<dbReference type="AlphaFoldDB" id="A0A4Z1CBZ5"/>
<evidence type="ECO:0000256" key="1">
    <source>
        <dbReference type="SAM" id="Phobius"/>
    </source>
</evidence>
<sequence length="154" mass="17034">MTTEPATVHRLAPAIAARLLGVVLVAVAALILLSTLAIAVLDLHTLFLLVPVLLTVAVLTATWWAWRRKGWVVRMTTEGYRVQWVRGVGTATGRWKDVEDAVTTTVADAPVVVLRLRDGRTTTIPVEMLAVDREAFVRDVQEHLQRGHGLRKWG</sequence>
<evidence type="ECO:0008006" key="4">
    <source>
        <dbReference type="Google" id="ProtNLM"/>
    </source>
</evidence>
<keyword evidence="1" id="KW-0472">Membrane</keyword>
<protein>
    <recommendedName>
        <fullName evidence="4">PH domain-containing protein</fullName>
    </recommendedName>
</protein>
<comment type="caution">
    <text evidence="2">The sequence shown here is derived from an EMBL/GenBank/DDBJ whole genome shotgun (WGS) entry which is preliminary data.</text>
</comment>
<keyword evidence="1" id="KW-1133">Transmembrane helix</keyword>
<reference evidence="2 3" key="1">
    <citation type="submission" date="2019-04" db="EMBL/GenBank/DDBJ databases">
        <title>Three New Species of Nocardioides, Nocardioides euryhalodurans sp. nov., Nocardioides seonyuensis sp. nov. and Nocardioides eburneoflavus sp. nov. Isolated from Soil.</title>
        <authorList>
            <person name="Roh S.G."/>
            <person name="Lee C."/>
            <person name="Kim M.-K."/>
            <person name="Kim S.B."/>
        </authorList>
    </citation>
    <scope>NUCLEOTIDE SEQUENCE [LARGE SCALE GENOMIC DNA]</scope>
    <source>
        <strain evidence="2 3">MMS17-SY213</strain>
    </source>
</reference>
<proteinExistence type="predicted"/>
<keyword evidence="3" id="KW-1185">Reference proteome</keyword>
<organism evidence="2 3">
    <name type="scientific">Nocardioides eburneiflavus</name>
    <dbReference type="NCBI Taxonomy" id="2518372"/>
    <lineage>
        <taxon>Bacteria</taxon>
        <taxon>Bacillati</taxon>
        <taxon>Actinomycetota</taxon>
        <taxon>Actinomycetes</taxon>
        <taxon>Propionibacteriales</taxon>
        <taxon>Nocardioidaceae</taxon>
        <taxon>Nocardioides</taxon>
    </lineage>
</organism>
<accession>A0A4Z1CBZ5</accession>
<dbReference type="OrthoDB" id="3777848at2"/>
<keyword evidence="1" id="KW-0812">Transmembrane</keyword>
<dbReference type="Proteomes" id="UP000297496">
    <property type="component" value="Unassembled WGS sequence"/>
</dbReference>
<evidence type="ECO:0000313" key="3">
    <source>
        <dbReference type="Proteomes" id="UP000297496"/>
    </source>
</evidence>
<dbReference type="RefSeq" id="WP_135837547.1">
    <property type="nucleotide sequence ID" value="NZ_SRRO01000001.1"/>
</dbReference>
<gene>
    <name evidence="2" type="ORF">EXE59_02875</name>
</gene>
<dbReference type="EMBL" id="SRRO01000001">
    <property type="protein sequence ID" value="TGN63005.1"/>
    <property type="molecule type" value="Genomic_DNA"/>
</dbReference>